<dbReference type="InterPro" id="IPR045600">
    <property type="entry name" value="RelA/SpoT_AH_RIS"/>
</dbReference>
<dbReference type="GO" id="GO:0008728">
    <property type="term" value="F:GTP diphosphokinase activity"/>
    <property type="evidence" value="ECO:0007669"/>
    <property type="project" value="UniProtKB-EC"/>
</dbReference>
<dbReference type="STRING" id="762845.BCR26_14500"/>
<dbReference type="InterPro" id="IPR045865">
    <property type="entry name" value="ACT-like_dom_sf"/>
</dbReference>
<dbReference type="CDD" id="cd05399">
    <property type="entry name" value="NT_Rel-Spo_like"/>
    <property type="match status" value="1"/>
</dbReference>
<dbReference type="PROSITE" id="PS51831">
    <property type="entry name" value="HD"/>
    <property type="match status" value="1"/>
</dbReference>
<dbReference type="SUPFAM" id="SSF109604">
    <property type="entry name" value="HD-domain/PDEase-like"/>
    <property type="match status" value="1"/>
</dbReference>
<keyword evidence="11" id="KW-1185">Reference proteome</keyword>
<evidence type="ECO:0000256" key="6">
    <source>
        <dbReference type="SAM" id="Coils"/>
    </source>
</evidence>
<comment type="pathway">
    <text evidence="1">Purine metabolism; ppGpp biosynthesis; ppGpp from GTP: step 1/2.</text>
</comment>
<dbReference type="Gene3D" id="1.10.3210.10">
    <property type="entry name" value="Hypothetical protein af1432"/>
    <property type="match status" value="1"/>
</dbReference>
<dbReference type="InterPro" id="IPR002912">
    <property type="entry name" value="ACT_dom"/>
</dbReference>
<dbReference type="SMART" id="SM00954">
    <property type="entry name" value="RelA_SpoT"/>
    <property type="match status" value="1"/>
</dbReference>
<dbReference type="EMBL" id="MIEK01000028">
    <property type="protein sequence ID" value="OEH82142.1"/>
    <property type="molecule type" value="Genomic_DNA"/>
</dbReference>
<dbReference type="GO" id="GO:0015970">
    <property type="term" value="P:guanosine tetraphosphate biosynthetic process"/>
    <property type="evidence" value="ECO:0007669"/>
    <property type="project" value="UniProtKB-UniPathway"/>
</dbReference>
<dbReference type="InterPro" id="IPR003607">
    <property type="entry name" value="HD/PDEase_dom"/>
</dbReference>
<accession>A0A1E5KW98</accession>
<evidence type="ECO:0000259" key="9">
    <source>
        <dbReference type="PROSITE" id="PS51880"/>
    </source>
</evidence>
<dbReference type="EC" id="2.7.6.5" evidence="2"/>
<dbReference type="InterPro" id="IPR012676">
    <property type="entry name" value="TGS-like"/>
</dbReference>
<dbReference type="CDD" id="cd04876">
    <property type="entry name" value="ACT_RelA-SpoT"/>
    <property type="match status" value="1"/>
</dbReference>
<dbReference type="FunFam" id="1.10.3210.10:FF:000001">
    <property type="entry name" value="GTP pyrophosphokinase RelA"/>
    <property type="match status" value="1"/>
</dbReference>
<dbReference type="InterPro" id="IPR004811">
    <property type="entry name" value="RelA/Spo_fam"/>
</dbReference>
<keyword evidence="10" id="KW-0418">Kinase</keyword>
<dbReference type="SUPFAM" id="SSF55021">
    <property type="entry name" value="ACT-like"/>
    <property type="match status" value="1"/>
</dbReference>
<evidence type="ECO:0000256" key="2">
    <source>
        <dbReference type="ARBA" id="ARBA00013251"/>
    </source>
</evidence>
<evidence type="ECO:0000313" key="10">
    <source>
        <dbReference type="EMBL" id="OEH82142.1"/>
    </source>
</evidence>
<keyword evidence="10" id="KW-0808">Transferase</keyword>
<evidence type="ECO:0000256" key="5">
    <source>
        <dbReference type="RuleBase" id="RU003847"/>
    </source>
</evidence>
<dbReference type="SMART" id="SM00471">
    <property type="entry name" value="HDc"/>
    <property type="match status" value="1"/>
</dbReference>
<dbReference type="UniPathway" id="UPA00908">
    <property type="reaction ID" value="UER00884"/>
</dbReference>
<dbReference type="AlphaFoldDB" id="A0A1E5KW98"/>
<dbReference type="Pfam" id="PF13328">
    <property type="entry name" value="HD_4"/>
    <property type="match status" value="1"/>
</dbReference>
<proteinExistence type="inferred from homology"/>
<dbReference type="FunFam" id="3.30.460.10:FF:000001">
    <property type="entry name" value="GTP pyrophosphokinase RelA"/>
    <property type="match status" value="1"/>
</dbReference>
<comment type="similarity">
    <text evidence="5">Belongs to the relA/spoT family.</text>
</comment>
<sequence length="737" mass="84541">MPKEEIMTGPGVIKIVSTYMAPPHVTFVQKAYKYAEEAHEGQVRKSGEPYIIHPIQVAGILAELHMDPHTVATGFLHDVVEDTDVTLEDLKKEFGADVAMLVDGVTKLGKIKYKSHEEQLAENHRKMLLAMAQDLRVIMVKLADRLHNMRTLKHLRDDKQRRIAQETLEIYAPLAHRLGISRIKWELEDTALRYINPNQYYRIVNLMQSKREEREDYVEQAVEDIRLATEDLEIYAEIYGRPKHIYSIYRKMKDQKKQFNEIYDLLAIRVIVDSIKDCYAVLGAIHTKWTPMPGRFKDYIAMPKANMYQSIHTTVIGPKGNPVEVQIRTHEMHQIAEFGVAAHWAYKEGKTDKVEEDTDGKQLSWFREILELQDESYDASDFMESVKGDIFSDKVYVFTPNGDVTELPKGSGPLDFAYSVHTEIGNKTTGAKVNGKMVQLDYTLKNGDIIEVLTSPNSFGPSRDWLKMVATSKARNKIKRFFKTQDREVNIIKGRDILSKYLLEHGFTPKDFLNKHKMAEALDRFNFQTDDDLYAAVGYGEISAQVVTNRLTEKERKVQEQERQKQEAEELMNQPVKKEPEKMKVRHEGGIVIQGVENLLIRISRCCNPVPGDEIVGYITKGRGISIHRADCPNVQHQEELAERLIEVEWEDSNNLKKEYAADLEIYGYNRSGLLNDVLQVISAMTKNLVSVEAKPTKNKMAMIHVTLKIQNLAHLKTIVDKIKSVPDIYNVRRTNG</sequence>
<dbReference type="Pfam" id="PF02824">
    <property type="entry name" value="TGS"/>
    <property type="match status" value="1"/>
</dbReference>
<dbReference type="PROSITE" id="PS51880">
    <property type="entry name" value="TGS"/>
    <property type="match status" value="1"/>
</dbReference>
<comment type="caution">
    <text evidence="10">The sequence shown here is derived from an EMBL/GenBank/DDBJ whole genome shotgun (WGS) entry which is preliminary data.</text>
</comment>
<evidence type="ECO:0000256" key="1">
    <source>
        <dbReference type="ARBA" id="ARBA00004976"/>
    </source>
</evidence>
<evidence type="ECO:0000259" key="7">
    <source>
        <dbReference type="PROSITE" id="PS51671"/>
    </source>
</evidence>
<dbReference type="GO" id="GO:0016301">
    <property type="term" value="F:kinase activity"/>
    <property type="evidence" value="ECO:0007669"/>
    <property type="project" value="UniProtKB-KW"/>
</dbReference>
<dbReference type="SUPFAM" id="SSF81271">
    <property type="entry name" value="TGS-like"/>
    <property type="match status" value="1"/>
</dbReference>
<dbReference type="CDD" id="cd00077">
    <property type="entry name" value="HDc"/>
    <property type="match status" value="1"/>
</dbReference>
<comment type="function">
    <text evidence="5">In eubacteria ppGpp (guanosine 3'-diphosphate 5'-diphosphate) is a mediator of the stringent response that coordinates a variety of cellular activities in response to changes in nutritional abundance.</text>
</comment>
<keyword evidence="3" id="KW-0547">Nucleotide-binding</keyword>
<dbReference type="PANTHER" id="PTHR21262">
    <property type="entry name" value="GUANOSINE-3',5'-BIS DIPHOSPHATE 3'-PYROPHOSPHOHYDROLASE"/>
    <property type="match status" value="1"/>
</dbReference>
<dbReference type="CDD" id="cd01668">
    <property type="entry name" value="TGS_RSH"/>
    <property type="match status" value="1"/>
</dbReference>
<dbReference type="InterPro" id="IPR004095">
    <property type="entry name" value="TGS"/>
</dbReference>
<dbReference type="Gene3D" id="3.30.70.260">
    <property type="match status" value="1"/>
</dbReference>
<dbReference type="InterPro" id="IPR012675">
    <property type="entry name" value="Beta-grasp_dom_sf"/>
</dbReference>
<organism evidence="10 11">
    <name type="scientific">Enterococcus rivorum</name>
    <dbReference type="NCBI Taxonomy" id="762845"/>
    <lineage>
        <taxon>Bacteria</taxon>
        <taxon>Bacillati</taxon>
        <taxon>Bacillota</taxon>
        <taxon>Bacilli</taxon>
        <taxon>Lactobacillales</taxon>
        <taxon>Enterococcaceae</taxon>
        <taxon>Enterococcus</taxon>
    </lineage>
</organism>
<feature type="coiled-coil region" evidence="6">
    <location>
        <begin position="544"/>
        <end position="574"/>
    </location>
</feature>
<dbReference type="SUPFAM" id="SSF81301">
    <property type="entry name" value="Nucleotidyltransferase"/>
    <property type="match status" value="1"/>
</dbReference>
<dbReference type="NCBIfam" id="TIGR00691">
    <property type="entry name" value="spoT_relA"/>
    <property type="match status" value="1"/>
</dbReference>
<dbReference type="InterPro" id="IPR007685">
    <property type="entry name" value="RelA_SpoT"/>
</dbReference>
<reference evidence="10 11" key="1">
    <citation type="submission" date="2016-09" db="EMBL/GenBank/DDBJ databases">
        <authorList>
            <person name="Capua I."/>
            <person name="De Benedictis P."/>
            <person name="Joannis T."/>
            <person name="Lombin L.H."/>
            <person name="Cattoli G."/>
        </authorList>
    </citation>
    <scope>NUCLEOTIDE SEQUENCE [LARGE SCALE GENOMIC DNA]</scope>
    <source>
        <strain evidence="10 11">LMG 25899</strain>
    </source>
</reference>
<dbReference type="Gene3D" id="3.30.460.10">
    <property type="entry name" value="Beta Polymerase, domain 2"/>
    <property type="match status" value="1"/>
</dbReference>
<dbReference type="InterPro" id="IPR043519">
    <property type="entry name" value="NT_sf"/>
</dbReference>
<feature type="domain" description="HD" evidence="8">
    <location>
        <begin position="50"/>
        <end position="149"/>
    </location>
</feature>
<dbReference type="RefSeq" id="WP_069698924.1">
    <property type="nucleotide sequence ID" value="NZ_JAGGMA010000033.1"/>
</dbReference>
<dbReference type="Proteomes" id="UP000095256">
    <property type="component" value="Unassembled WGS sequence"/>
</dbReference>
<dbReference type="Pfam" id="PF13291">
    <property type="entry name" value="ACT_4"/>
    <property type="match status" value="1"/>
</dbReference>
<dbReference type="GO" id="GO:0005886">
    <property type="term" value="C:plasma membrane"/>
    <property type="evidence" value="ECO:0007669"/>
    <property type="project" value="TreeGrafter"/>
</dbReference>
<dbReference type="FunFam" id="3.10.20.30:FF:000002">
    <property type="entry name" value="GTP pyrophosphokinase (RelA/SpoT)"/>
    <property type="match status" value="1"/>
</dbReference>
<keyword evidence="6" id="KW-0175">Coiled coil</keyword>
<dbReference type="InterPro" id="IPR033655">
    <property type="entry name" value="TGS_RelA/SpoT"/>
</dbReference>
<name>A0A1E5KW98_9ENTE</name>
<dbReference type="GO" id="GO:0005525">
    <property type="term" value="F:GTP binding"/>
    <property type="evidence" value="ECO:0007669"/>
    <property type="project" value="UniProtKB-KW"/>
</dbReference>
<gene>
    <name evidence="10" type="ORF">BCR26_14500</name>
</gene>
<dbReference type="Pfam" id="PF04607">
    <property type="entry name" value="RelA_SpoT"/>
    <property type="match status" value="1"/>
</dbReference>
<feature type="domain" description="ACT" evidence="7">
    <location>
        <begin position="663"/>
        <end position="737"/>
    </location>
</feature>
<feature type="domain" description="TGS" evidence="9">
    <location>
        <begin position="393"/>
        <end position="454"/>
    </location>
</feature>
<evidence type="ECO:0000256" key="4">
    <source>
        <dbReference type="ARBA" id="ARBA00048244"/>
    </source>
</evidence>
<dbReference type="Pfam" id="PF19296">
    <property type="entry name" value="RelA_AH_RIS"/>
    <property type="match status" value="1"/>
</dbReference>
<evidence type="ECO:0000313" key="11">
    <source>
        <dbReference type="Proteomes" id="UP000095256"/>
    </source>
</evidence>
<comment type="catalytic activity">
    <reaction evidence="4">
        <text>GTP + ATP = guanosine 3'-diphosphate 5'-triphosphate + AMP</text>
        <dbReference type="Rhea" id="RHEA:22088"/>
        <dbReference type="ChEBI" id="CHEBI:30616"/>
        <dbReference type="ChEBI" id="CHEBI:37565"/>
        <dbReference type="ChEBI" id="CHEBI:142410"/>
        <dbReference type="ChEBI" id="CHEBI:456215"/>
        <dbReference type="EC" id="2.7.6.5"/>
    </reaction>
</comment>
<dbReference type="Gene3D" id="3.10.20.30">
    <property type="match status" value="1"/>
</dbReference>
<dbReference type="PANTHER" id="PTHR21262:SF31">
    <property type="entry name" value="GTP PYROPHOSPHOKINASE"/>
    <property type="match status" value="1"/>
</dbReference>
<dbReference type="OrthoDB" id="9805041at2"/>
<evidence type="ECO:0000259" key="8">
    <source>
        <dbReference type="PROSITE" id="PS51831"/>
    </source>
</evidence>
<keyword evidence="3" id="KW-0342">GTP-binding</keyword>
<protein>
    <recommendedName>
        <fullName evidence="2">GTP diphosphokinase</fullName>
        <ecNumber evidence="2">2.7.6.5</ecNumber>
    </recommendedName>
</protein>
<evidence type="ECO:0000256" key="3">
    <source>
        <dbReference type="ARBA" id="ARBA00023134"/>
    </source>
</evidence>
<dbReference type="PROSITE" id="PS51671">
    <property type="entry name" value="ACT"/>
    <property type="match status" value="1"/>
</dbReference>
<dbReference type="InterPro" id="IPR006674">
    <property type="entry name" value="HD_domain"/>
</dbReference>